<feature type="region of interest" description="Disordered" evidence="1">
    <location>
        <begin position="124"/>
        <end position="146"/>
    </location>
</feature>
<feature type="domain" description="AMIN-like" evidence="3">
    <location>
        <begin position="62"/>
        <end position="191"/>
    </location>
</feature>
<protein>
    <recommendedName>
        <fullName evidence="3">AMIN-like domain-containing protein</fullName>
    </recommendedName>
</protein>
<evidence type="ECO:0000256" key="2">
    <source>
        <dbReference type="SAM" id="SignalP"/>
    </source>
</evidence>
<feature type="signal peptide" evidence="2">
    <location>
        <begin position="1"/>
        <end position="20"/>
    </location>
</feature>
<feature type="region of interest" description="Disordered" evidence="1">
    <location>
        <begin position="192"/>
        <end position="214"/>
    </location>
</feature>
<keyword evidence="2" id="KW-0732">Signal</keyword>
<evidence type="ECO:0000259" key="3">
    <source>
        <dbReference type="Pfam" id="PF24837"/>
    </source>
</evidence>
<dbReference type="PROSITE" id="PS51257">
    <property type="entry name" value="PROKAR_LIPOPROTEIN"/>
    <property type="match status" value="1"/>
</dbReference>
<dbReference type="Pfam" id="PF24837">
    <property type="entry name" value="AMIN-like"/>
    <property type="match status" value="2"/>
</dbReference>
<keyword evidence="5" id="KW-1185">Reference proteome</keyword>
<feature type="chain" id="PRO_5046072237" description="AMIN-like domain-containing protein" evidence="2">
    <location>
        <begin position="21"/>
        <end position="644"/>
    </location>
</feature>
<feature type="region of interest" description="Disordered" evidence="1">
    <location>
        <begin position="26"/>
        <end position="61"/>
    </location>
</feature>
<evidence type="ECO:0000313" key="5">
    <source>
        <dbReference type="Proteomes" id="UP000694300"/>
    </source>
</evidence>
<feature type="compositionally biased region" description="Gly residues" evidence="1">
    <location>
        <begin position="193"/>
        <end position="204"/>
    </location>
</feature>
<proteinExistence type="predicted"/>
<name>A0ABS6U8P8_9PSEU</name>
<feature type="domain" description="AMIN-like" evidence="3">
    <location>
        <begin position="229"/>
        <end position="357"/>
    </location>
</feature>
<comment type="caution">
    <text evidence="4">The sequence shown here is derived from an EMBL/GenBank/DDBJ whole genome shotgun (WGS) entry which is preliminary data.</text>
</comment>
<accession>A0ABS6U8P8</accession>
<dbReference type="EMBL" id="JADQDF010000001">
    <property type="protein sequence ID" value="MBW0128607.1"/>
    <property type="molecule type" value="Genomic_DNA"/>
</dbReference>
<evidence type="ECO:0000313" key="4">
    <source>
        <dbReference type="EMBL" id="MBW0128607.1"/>
    </source>
</evidence>
<organism evidence="4 5">
    <name type="scientific">Pseudonocardia oceani</name>
    <dbReference type="NCBI Taxonomy" id="2792013"/>
    <lineage>
        <taxon>Bacteria</taxon>
        <taxon>Bacillati</taxon>
        <taxon>Actinomycetota</taxon>
        <taxon>Actinomycetes</taxon>
        <taxon>Pseudonocardiales</taxon>
        <taxon>Pseudonocardiaceae</taxon>
        <taxon>Pseudonocardia</taxon>
    </lineage>
</organism>
<sequence>MRTLVAVLVLMVAAAGCASANVTATSPDPAGLGVAGTAPVGDADTGPVQGGGYPDPAGDPAHLTDVRTAGQDGFDRIVLEFAETVPGYRVTYTEPPVRAAGSGAVVPIEGQAYLQITTTPASTVDLSGAGPRTTYTGPDRLQPPRGEVVTEVVQTGDFESRLAWTAGVTERLPYAVQVFGGPPRLVVDVLHDSGGGQDGNGQNGDGHLRPIGEASTDDVAADGTAAPVTLTDVRLGAHDGFDRIVFETAGGGRAGWEIGYTDQPRAQGSGAPIEVPGAATLSITLTDVALPGDDAPPGTPPWDGPQRQRIEGAQVLTELVEGTLYEGRYAFYAGLTGMQPFAVGRLDDPQRVVVDVLTGQPAPDRPVALTQRCEGPATAVSYPRSWSTNPGDAVAPCTRFAPQPIDPPEGTDARVAPIAVSVEPTPFFRLASPDPATEQDRAVTVVDGRQAVRIERVATGDGLYPQGTRTTSYLVDLGAGVDDGPGTLVANTVGIGGTDHGRDVAVLDRMVRTMEITAGSPAQESVVAAYSGGGGAFTVTATMRDGQVCLRIPPDGAENCVAPPTATGVTTVPLALVGDRRVTAGVAGERVFRMEFAQADGDTLAVLPAPVPESATGGFAVPLAAAETGGLRWSGADGSELGSR</sequence>
<evidence type="ECO:0000256" key="1">
    <source>
        <dbReference type="SAM" id="MobiDB-lite"/>
    </source>
</evidence>
<gene>
    <name evidence="4" type="ORF">I4I82_13055</name>
</gene>
<dbReference type="RefSeq" id="WP_218590132.1">
    <property type="nucleotide sequence ID" value="NZ_JADQDE010000045.1"/>
</dbReference>
<reference evidence="4 5" key="1">
    <citation type="submission" date="2020-11" db="EMBL/GenBank/DDBJ databases">
        <title>Pseudonocardia abyssalis sp. nov. and Pseudonocardia oceani sp. nov., description and phylogenomic analysis of two novel actinomycetes isolated from the deep Southern Ocean.</title>
        <authorList>
            <person name="Parra J."/>
        </authorList>
    </citation>
    <scope>NUCLEOTIDE SEQUENCE [LARGE SCALE GENOMIC DNA]</scope>
    <source>
        <strain evidence="5">KRD185</strain>
    </source>
</reference>
<dbReference type="Proteomes" id="UP000694300">
    <property type="component" value="Unassembled WGS sequence"/>
</dbReference>
<dbReference type="InterPro" id="IPR056303">
    <property type="entry name" value="AMIN-like"/>
</dbReference>